<accession>A0A222FHU2</accession>
<reference evidence="2 3" key="1">
    <citation type="submission" date="2017-07" db="EMBL/GenBank/DDBJ databases">
        <title>Annotated genome sequence of Bacterioplanes sanyensis isolated from Red Sea.</title>
        <authorList>
            <person name="Rehman Z.U."/>
        </authorList>
    </citation>
    <scope>NUCLEOTIDE SEQUENCE [LARGE SCALE GENOMIC DNA]</scope>
    <source>
        <strain evidence="2 3">NV9</strain>
    </source>
</reference>
<keyword evidence="3" id="KW-1185">Reference proteome</keyword>
<sequence length="121" mass="12865">MPMLLQLSKVFQAIAIAITALVSAQTLGVGFWSMVSLAVALLLILSVFWPILHWPAIWAGRVIGLLALLALALLLLAGTAGGAFHFSDSSQIMASGLFFMFGFSILLWLFAPLSAGSEEQS</sequence>
<dbReference type="KEGG" id="bsan:CHH28_07665"/>
<feature type="transmembrane region" description="Helical" evidence="1">
    <location>
        <begin position="92"/>
        <end position="111"/>
    </location>
</feature>
<keyword evidence="1" id="KW-0472">Membrane</keyword>
<feature type="transmembrane region" description="Helical" evidence="1">
    <location>
        <begin position="34"/>
        <end position="52"/>
    </location>
</feature>
<dbReference type="RefSeq" id="WP_094059748.1">
    <property type="nucleotide sequence ID" value="NZ_CP022530.1"/>
</dbReference>
<evidence type="ECO:0000313" key="3">
    <source>
        <dbReference type="Proteomes" id="UP000202440"/>
    </source>
</evidence>
<dbReference type="EMBL" id="CP022530">
    <property type="protein sequence ID" value="ASP38558.1"/>
    <property type="molecule type" value="Genomic_DNA"/>
</dbReference>
<gene>
    <name evidence="2" type="ORF">CHH28_07665</name>
</gene>
<keyword evidence="1" id="KW-1133">Transmembrane helix</keyword>
<dbReference type="Proteomes" id="UP000202440">
    <property type="component" value="Chromosome"/>
</dbReference>
<evidence type="ECO:0000313" key="2">
    <source>
        <dbReference type="EMBL" id="ASP38558.1"/>
    </source>
</evidence>
<keyword evidence="1" id="KW-0812">Transmembrane</keyword>
<proteinExistence type="predicted"/>
<protein>
    <submittedName>
        <fullName evidence="2">Uncharacterized protein</fullName>
    </submittedName>
</protein>
<evidence type="ECO:0000256" key="1">
    <source>
        <dbReference type="SAM" id="Phobius"/>
    </source>
</evidence>
<dbReference type="AlphaFoldDB" id="A0A222FHU2"/>
<feature type="transmembrane region" description="Helical" evidence="1">
    <location>
        <begin position="64"/>
        <end position="86"/>
    </location>
</feature>
<name>A0A222FHU2_9GAMM</name>
<organism evidence="2 3">
    <name type="scientific">Bacterioplanes sanyensis</name>
    <dbReference type="NCBI Taxonomy" id="1249553"/>
    <lineage>
        <taxon>Bacteria</taxon>
        <taxon>Pseudomonadati</taxon>
        <taxon>Pseudomonadota</taxon>
        <taxon>Gammaproteobacteria</taxon>
        <taxon>Oceanospirillales</taxon>
        <taxon>Oceanospirillaceae</taxon>
        <taxon>Bacterioplanes</taxon>
    </lineage>
</organism>